<accession>A0A1W2CSS8</accession>
<proteinExistence type="predicted"/>
<dbReference type="EMBL" id="FWXI01000011">
    <property type="protein sequence ID" value="SMC88273.1"/>
    <property type="molecule type" value="Genomic_DNA"/>
</dbReference>
<name>A0A1W2CSS8_9FIRM</name>
<gene>
    <name evidence="1" type="ORF">SAMN04488500_111125</name>
</gene>
<keyword evidence="2" id="KW-1185">Reference proteome</keyword>
<dbReference type="RefSeq" id="WP_176215520.1">
    <property type="nucleotide sequence ID" value="NZ_CP155572.1"/>
</dbReference>
<reference evidence="1 2" key="1">
    <citation type="submission" date="2017-04" db="EMBL/GenBank/DDBJ databases">
        <authorList>
            <person name="Afonso C.L."/>
            <person name="Miller P.J."/>
            <person name="Scott M.A."/>
            <person name="Spackman E."/>
            <person name="Goraichik I."/>
            <person name="Dimitrov K.M."/>
            <person name="Suarez D.L."/>
            <person name="Swayne D.E."/>
        </authorList>
    </citation>
    <scope>NUCLEOTIDE SEQUENCE [LARGE SCALE GENOMIC DNA]</scope>
    <source>
        <strain evidence="1 2">DSM 5090</strain>
    </source>
</reference>
<evidence type="ECO:0000313" key="1">
    <source>
        <dbReference type="EMBL" id="SMC88273.1"/>
    </source>
</evidence>
<dbReference type="AlphaFoldDB" id="A0A1W2CSS8"/>
<evidence type="ECO:0000313" key="2">
    <source>
        <dbReference type="Proteomes" id="UP000192738"/>
    </source>
</evidence>
<protein>
    <submittedName>
        <fullName evidence="1">Uncharacterized protein</fullName>
    </submittedName>
</protein>
<dbReference type="STRING" id="112901.SAMN04488500_111125"/>
<organism evidence="1 2">
    <name type="scientific">Sporomusa malonica</name>
    <dbReference type="NCBI Taxonomy" id="112901"/>
    <lineage>
        <taxon>Bacteria</taxon>
        <taxon>Bacillati</taxon>
        <taxon>Bacillota</taxon>
        <taxon>Negativicutes</taxon>
        <taxon>Selenomonadales</taxon>
        <taxon>Sporomusaceae</taxon>
        <taxon>Sporomusa</taxon>
    </lineage>
</organism>
<sequence length="49" mass="5503">MSHIIAVASKNRPWQCSGNAGNEIITVKLGYVSIVKLYKSIWFNLLPKL</sequence>
<dbReference type="Proteomes" id="UP000192738">
    <property type="component" value="Unassembled WGS sequence"/>
</dbReference>